<keyword evidence="1 3" id="KW-0853">WD repeat</keyword>
<feature type="region of interest" description="Disordered" evidence="4">
    <location>
        <begin position="2774"/>
        <end position="2812"/>
    </location>
</feature>
<evidence type="ECO:0000256" key="2">
    <source>
        <dbReference type="ARBA" id="ARBA00022737"/>
    </source>
</evidence>
<keyword evidence="2" id="KW-0677">Repeat</keyword>
<feature type="region of interest" description="Disordered" evidence="4">
    <location>
        <begin position="997"/>
        <end position="1024"/>
    </location>
</feature>
<feature type="compositionally biased region" description="Polar residues" evidence="4">
    <location>
        <begin position="219"/>
        <end position="229"/>
    </location>
</feature>
<dbReference type="PROSITE" id="PS00678">
    <property type="entry name" value="WD_REPEATS_1"/>
    <property type="match status" value="1"/>
</dbReference>
<dbReference type="Gene3D" id="2.30.29.30">
    <property type="entry name" value="Pleckstrin-homology domain (PH domain)/Phosphotyrosine-binding domain (PTB)"/>
    <property type="match status" value="1"/>
</dbReference>
<dbReference type="InterPro" id="IPR015943">
    <property type="entry name" value="WD40/YVTN_repeat-like_dom_sf"/>
</dbReference>
<feature type="domain" description="BEACH-type PH" evidence="6">
    <location>
        <begin position="3126"/>
        <end position="3232"/>
    </location>
</feature>
<feature type="compositionally biased region" description="Pro residues" evidence="4">
    <location>
        <begin position="2133"/>
        <end position="2143"/>
    </location>
</feature>
<dbReference type="Proteomes" id="UP001174136">
    <property type="component" value="Unassembled WGS sequence"/>
</dbReference>
<evidence type="ECO:0000256" key="4">
    <source>
        <dbReference type="SAM" id="MobiDB-lite"/>
    </source>
</evidence>
<dbReference type="Pfam" id="PF02138">
    <property type="entry name" value="Beach"/>
    <property type="match status" value="1"/>
</dbReference>
<evidence type="ECO:0000259" key="6">
    <source>
        <dbReference type="PROSITE" id="PS51783"/>
    </source>
</evidence>
<feature type="compositionally biased region" description="Basic and acidic residues" evidence="4">
    <location>
        <begin position="1477"/>
        <end position="1487"/>
    </location>
</feature>
<feature type="region of interest" description="Disordered" evidence="4">
    <location>
        <begin position="2216"/>
        <end position="2274"/>
    </location>
</feature>
<reference evidence="7" key="1">
    <citation type="journal article" date="2023" name="Front. Mar. Sci.">
        <title>A new Merluccius polli reference genome to investigate the effects of global change in West African waters.</title>
        <authorList>
            <person name="Mateo J.L."/>
            <person name="Blanco-Fernandez C."/>
            <person name="Garcia-Vazquez E."/>
            <person name="Machado-Schiaffino G."/>
        </authorList>
    </citation>
    <scope>NUCLEOTIDE SEQUENCE</scope>
    <source>
        <strain evidence="7">C29</strain>
        <tissue evidence="7">Fin</tissue>
    </source>
</reference>
<dbReference type="InterPro" id="IPR011993">
    <property type="entry name" value="PH-like_dom_sf"/>
</dbReference>
<dbReference type="InterPro" id="IPR036322">
    <property type="entry name" value="WD40_repeat_dom_sf"/>
</dbReference>
<protein>
    <submittedName>
        <fullName evidence="7">Lysosomal-trafficking regulator</fullName>
    </submittedName>
</protein>
<dbReference type="Pfam" id="PF14844">
    <property type="entry name" value="PH_BEACH"/>
    <property type="match status" value="1"/>
</dbReference>
<dbReference type="InterPro" id="IPR000409">
    <property type="entry name" value="BEACH_dom"/>
</dbReference>
<dbReference type="InterPro" id="IPR019775">
    <property type="entry name" value="WD40_repeat_CS"/>
</dbReference>
<feature type="compositionally biased region" description="Basic and acidic residues" evidence="4">
    <location>
        <begin position="1530"/>
        <end position="1550"/>
    </location>
</feature>
<dbReference type="SUPFAM" id="SSF50978">
    <property type="entry name" value="WD40 repeat-like"/>
    <property type="match status" value="1"/>
</dbReference>
<dbReference type="InterPro" id="IPR050865">
    <property type="entry name" value="BEACH_Domain"/>
</dbReference>
<feature type="compositionally biased region" description="Acidic residues" evidence="4">
    <location>
        <begin position="2233"/>
        <end position="2245"/>
    </location>
</feature>
<evidence type="ECO:0000313" key="7">
    <source>
        <dbReference type="EMBL" id="KAK0140662.1"/>
    </source>
</evidence>
<feature type="compositionally biased region" description="Polar residues" evidence="4">
    <location>
        <begin position="2616"/>
        <end position="2627"/>
    </location>
</feature>
<dbReference type="PROSITE" id="PS50197">
    <property type="entry name" value="BEACH"/>
    <property type="match status" value="1"/>
</dbReference>
<accession>A0AA47NYK3</accession>
<evidence type="ECO:0000256" key="3">
    <source>
        <dbReference type="PROSITE-ProRule" id="PRU00221"/>
    </source>
</evidence>
<dbReference type="PROSITE" id="PS51783">
    <property type="entry name" value="PH_BEACH"/>
    <property type="match status" value="1"/>
</dbReference>
<feature type="compositionally biased region" description="Gly residues" evidence="4">
    <location>
        <begin position="2180"/>
        <end position="2201"/>
    </location>
</feature>
<feature type="region of interest" description="Disordered" evidence="4">
    <location>
        <begin position="2109"/>
        <end position="2204"/>
    </location>
</feature>
<feature type="region of interest" description="Disordered" evidence="4">
    <location>
        <begin position="176"/>
        <end position="254"/>
    </location>
</feature>
<dbReference type="FunFam" id="2.130.10.10:FF:000292">
    <property type="entry name" value="Lysosomal trafficking regulator"/>
    <property type="match status" value="1"/>
</dbReference>
<dbReference type="InterPro" id="IPR023362">
    <property type="entry name" value="PH-BEACH_dom"/>
</dbReference>
<dbReference type="CDD" id="cd01201">
    <property type="entry name" value="PH_BEACH"/>
    <property type="match status" value="1"/>
</dbReference>
<feature type="compositionally biased region" description="Basic and acidic residues" evidence="4">
    <location>
        <begin position="2256"/>
        <end position="2274"/>
    </location>
</feature>
<gene>
    <name evidence="7" type="primary">LYST</name>
    <name evidence="7" type="ORF">N1851_022350</name>
</gene>
<comment type="caution">
    <text evidence="7">The sequence shown here is derived from an EMBL/GenBank/DDBJ whole genome shotgun (WGS) entry which is preliminary data.</text>
</comment>
<organism evidence="7 8">
    <name type="scientific">Merluccius polli</name>
    <name type="common">Benguela hake</name>
    <name type="synonym">Merluccius cadenati</name>
    <dbReference type="NCBI Taxonomy" id="89951"/>
    <lineage>
        <taxon>Eukaryota</taxon>
        <taxon>Metazoa</taxon>
        <taxon>Chordata</taxon>
        <taxon>Craniata</taxon>
        <taxon>Vertebrata</taxon>
        <taxon>Euteleostomi</taxon>
        <taxon>Actinopterygii</taxon>
        <taxon>Neopterygii</taxon>
        <taxon>Teleostei</taxon>
        <taxon>Neoteleostei</taxon>
        <taxon>Acanthomorphata</taxon>
        <taxon>Zeiogadaria</taxon>
        <taxon>Gadariae</taxon>
        <taxon>Gadiformes</taxon>
        <taxon>Gadoidei</taxon>
        <taxon>Merlucciidae</taxon>
        <taxon>Merluccius</taxon>
    </lineage>
</organism>
<dbReference type="PANTHER" id="PTHR13743:SF86">
    <property type="entry name" value="LYSOSOMAL-TRAFFICKING REGULATOR"/>
    <property type="match status" value="1"/>
</dbReference>
<feature type="domain" description="BEACH" evidence="5">
    <location>
        <begin position="3237"/>
        <end position="3539"/>
    </location>
</feature>
<feature type="compositionally biased region" description="Polar residues" evidence="4">
    <location>
        <begin position="2165"/>
        <end position="2175"/>
    </location>
</feature>
<evidence type="ECO:0000313" key="8">
    <source>
        <dbReference type="Proteomes" id="UP001174136"/>
    </source>
</evidence>
<keyword evidence="8" id="KW-1185">Reference proteome</keyword>
<feature type="repeat" description="WD" evidence="3">
    <location>
        <begin position="3729"/>
        <end position="3763"/>
    </location>
</feature>
<dbReference type="Pfam" id="PF00400">
    <property type="entry name" value="WD40"/>
    <property type="match status" value="1"/>
</dbReference>
<dbReference type="InterPro" id="IPR001680">
    <property type="entry name" value="WD40_rpt"/>
</dbReference>
<feature type="compositionally biased region" description="Acidic residues" evidence="4">
    <location>
        <begin position="1260"/>
        <end position="1273"/>
    </location>
</feature>
<dbReference type="SMART" id="SM01026">
    <property type="entry name" value="Beach"/>
    <property type="match status" value="1"/>
</dbReference>
<dbReference type="SUPFAM" id="SSF81837">
    <property type="entry name" value="BEACH domain"/>
    <property type="match status" value="1"/>
</dbReference>
<evidence type="ECO:0000256" key="1">
    <source>
        <dbReference type="ARBA" id="ARBA00022574"/>
    </source>
</evidence>
<evidence type="ECO:0000259" key="5">
    <source>
        <dbReference type="PROSITE" id="PS50197"/>
    </source>
</evidence>
<dbReference type="SUPFAM" id="SSF50729">
    <property type="entry name" value="PH domain-like"/>
    <property type="match status" value="1"/>
</dbReference>
<feature type="region of interest" description="Disordered" evidence="4">
    <location>
        <begin position="1251"/>
        <end position="1275"/>
    </location>
</feature>
<dbReference type="PROSITE" id="PS50082">
    <property type="entry name" value="WD_REPEATS_2"/>
    <property type="match status" value="1"/>
</dbReference>
<feature type="compositionally biased region" description="Polar residues" evidence="4">
    <location>
        <begin position="185"/>
        <end position="199"/>
    </location>
</feature>
<dbReference type="CDD" id="cd06071">
    <property type="entry name" value="Beach"/>
    <property type="match status" value="1"/>
</dbReference>
<dbReference type="SMART" id="SM00320">
    <property type="entry name" value="WD40"/>
    <property type="match status" value="4"/>
</dbReference>
<dbReference type="Gene3D" id="2.130.10.10">
    <property type="entry name" value="YVTN repeat-like/Quinoprotein amine dehydrogenase"/>
    <property type="match status" value="1"/>
</dbReference>
<dbReference type="Gene3D" id="1.10.1540.10">
    <property type="entry name" value="BEACH domain"/>
    <property type="match status" value="1"/>
</dbReference>
<feature type="region of interest" description="Disordered" evidence="4">
    <location>
        <begin position="1530"/>
        <end position="1558"/>
    </location>
</feature>
<dbReference type="InterPro" id="IPR036372">
    <property type="entry name" value="BEACH_dom_sf"/>
</dbReference>
<feature type="region of interest" description="Disordered" evidence="4">
    <location>
        <begin position="1448"/>
        <end position="1497"/>
    </location>
</feature>
<sequence>MAGPHRDQLSFAWERYMDCRLQGADLQVSLQCLENFLCLFHCVRKVHLHVTKDLLTFCSDMSGASNTLAREFLTDVHQLCSAVAQRAEAREEDEEESHMVALGEYLVRGRGFLLLSTLDSIIDQELTCREELLTLLLSLLPLVWKIPVQEEKAPDFTLPSLLEVFLSREVRLPPLRAGHKAGPDAQNSGRRSHTGSATWKSRRSRRTSQRYSVKEARKSQLSTSDSDANADNKATGPGQAGTRARRSHGSALRMSCQQHRSEAPQIHTSTAATTETMSAPYPHLRAPGAQTLDKETLTDPAAMSIFNRMENSPFDLCHVLLSLLEKVCKFDMSINHNPGLAVSVVPTLTEFLTEFGDCCGPGGGGGGGGGGGAGPEELAGGWTEEPIALVQRMLLRTILHLMSVDVGQSETLPDSLRRSLTDLLRATLKIRSCLDRQADPFAPRPKKTLQEVQDDFSFSRCRHRALLLPELLEGLLQVLLGCLQASTSNPFFFSQASELIHEFIQHRGLELFEVTALRLEGLARARDAEVGGEAAERLRGLIAGVLKIISAVKKAKSEQLHQSVCARRRHRRCEYSHFLHHHRDLSGLPVSAFKQAARRNPFEEEEGCKEEMEGDAAVRYPERCCCLAACAHQCLRLLQRLSPNGPAVLQVLAGVQAVGICCCMDPRSVVGPLLHAFQAPGLRTYQSHVLNVLGRLILDQLGGGQPSEKAKLASCNICTLDSSQLPSLEETLQQGEPFAASLSLSYRSQGILPSGGGTEDMLWKWDALEAYQELVFGEDWQLSQQIAGHVCQLTLRGNAVLQWQLYTHIFNPVMQRGVELAHHAQQLGVSTVCAQVCTYHTRCLPVEVLLVYLQTLPALLKSRVIRDLFISCNGLNQITELIHLDQTRSWALKVFETLILGAGEQQADGVLPELENANVQEKEAMLGLGDEPGSQGAGDGPQSLSKFYEGLKEACPHRRNRSGQGLGPGRSRAETHLNTINLFLCVAFLCVSKEADSDRDSANDSEDTSGYDSTASEPLGGRLPCLSPDSVALPSKEQVRRAADVWSVCRWIYLASPVFQRQFFRLGGLDVCSRLMAMVIQKLTCKTKDGKGKKKRDGKGKTSPSNPGSPAPSMPSATMSELEEMAQDTSRDPAKKLEDEWPLQSIRLLEALLGICLHSSNAALQRTEPELSFQLQSVEETLCEVRDQLSRSGVVNSDLAVPLFDSLLRVALAQVSSCPDAPEEKPDRKLQVLVESVAPVGDLCEEVEEAQGCNGKAAGEEEEGYDADSESNPDDMAKQEEGVEVDSVVARHECALGGVAEGAGRSALLFPEICTMELQLLASGAPDLDVLGHVFHSLLDTVRANRHNATLLYDQRGVKTILSGFHKVLTKSDPAFKDCQVVLVELLVAMVSQRITAEELALLIRLFLEKTAPIDILLNGILQIVEANMDLEPLHFLSFPIVLGAPTPGGTSPGTRQNGTAGGGKGVGLLWKGKLSPRRDGEAEPRPGHLRTSPWHTSPLHLPLVGQNCWPHMSSGFSASMWLRLAEVEEKDGEKDKAEKGKAPAPEAHRGTSPPGQRALDEGLVHILSMGSKALMLQVWADFCKGSLTFRICIDPNDEIKAGLLAQAETGAGLLTPGRWQHLGLTYSQQPEGKKNIHGRVVVWLCGIRKCDVSLDYTLPRKSSLSSDSNKTFCMLGHCLLSSEELLRQGVRWNMGTVLLFNGSRIGSEEAFYLYASGPDLTSIMPCKYGKPSGTFSKYVTQEGLKCEHVRELLMKSKDVDTSALVESLAVVYTPSSPRLYTIYEPVIRIKGQAKTLVTQRPFSSKEVQSSTLESQALRALLPVQPQGLQNVLHKIGGTATFVFLFAQAVELSDCEKTQALALQVLLSLAKYNQHRIHEMDCCHGYAMIHQVLIKPKCIVGYHILKTLLDGCCSGPILSLGEDGQFRLDTESTAVVQNLRLLSDILLDWKIWAKAEVGVWETLLAALEILIRVHHPQQVFNVRQFLNAQVVHRFLLTCQVLQENRDEHLTSIPQEVCLSFVKIIQEVLGSPPDLDLLKLVYNFLLAVHPPTNTYACHTPTSFYFSLHIDGKLYREKVQSIMFLRHSNSGGKSASSSVFSLSPTVFTDIHTEGQPVAPSPEHGADDQSLRPSLTPSPHPSPAPSPRQRRAPRSGLTPGPGEAGGEASSQQALGSTETLKRGGSGGGGGGGGSGGGGVSGGGDEQLLSSCESAKTICESREAGGEGSPRTPSISVEEECDEEAEADSLAEGSVGGAESEDRFDWASGEAPRRPDSLKGIRSFQRSHSNLASLGLAFPAAPNGSLAIGRWPSATDRGSLPEDWESYTYSPGYERMHSKSDSNDRSSTEDCLVLICCGLYELLRGLLLLLPDLMLEEVMDKLIQPEALIVLVNHPSPLIQQGVMKLLDAYFSRAFKEQKEKFLKNHGFSLLANQLYLHQGSQGLLECFLEMLFGRPVSLEEDLDLEEMENISPFRKRCIIPMLGLIENSLYENSLLHNILCMLLQLLNACPKLTDILLDHGLLYVLFNTLSTLNGMENGIPLNDYKLLVCDIQQLLVAVTIHSCSSSGSQYFRIIEDLITLLGFMQTSKMRRTQEMAVALQFRVLQSAIEFIRTTANQDPQKLSSSVNMPSSPHHAIHQKRKSIGGSVSMKESIIPRIPRQHYCSYGQIPLSPPFSFLSQESPLPSSPSTTSSLMFLADSGRRRFSLVQSDSLLMRMRSVASDELSQMMQRRMSQENPIRASETEFVQRLQRLVVLAVNRLIYHDMSQDFYELLNSPDSPDHQLLTPDPADQGHDEGASSSSSVPASPIPFPLPPASKKSFQKDILRLMMEGIKLSLGSAGRGGAPHQQWRRILWSSRDTFRVQIGRLLVHTLSPVQPLADRKEALEFVFDPRHGDILREGLSPGLEHGPKLALYLYEMLHDHKDSLTREEQNAGAVFMTSLKLCGHRCIPPSAPHKPDLIKAIKEEKLKYEAEEKTSKLAWEKKMCNTQKSLIQRLDGKSRDISKIAADITQNVSLRQGMERKKVIQHIRGLYKTDLSASRRWQELVQQHTHDRAVWYDQTSYPTSWQLDPTEGPNRERRRLQRCYLTIPNKYLLKDRRKPEDAVKPPLSFLFEDNTHSSFSSTVKDKATSEPIRFTRRCISVAPSVETAGELLLGKSGMYFVEDNATDAHDSQSPHGELEAASFSWTYEEIKEVHKRWWQLRDNAVEIFLTNGRTLLLAFDNTKFRDDVYHNILTSDLPNLLEHGNISALTQLWGSGQISNFEYLTHLNKHAGRSFNDLMQYPVFPFILRDYTSETLDLQEPAIYRNLNKPIAVQSKEKEDRYVDNYKYLEEEYKKGIREDDPMPPVQPYHYGSHYSNSGTVLHFLVRMPPFTKMFLAYQDQSFDIPDRTFHSMNTTWRLSSFESMTDVKELIPEFFYLPEFLVNREGFDFGVRQNSERVNHVNLPPWARNDPRLFILIHRQALESDQVSQMLCQWIDLVFGFKQKGKAAVHAINVFHPATYFGMDVSAVEDPVQRRALETMIKTYGQTPRQLFNGSHVSRAGSRLLMDGELPAAVGLLVQLAFRENREQAKEITYPSPLPWIKGLKWGEYVGSPSAPDPVVCFSQPHGERFGSLLALPTRAICGLSRKFCLMMIYSKEQGVRSMHSTDIQWSAILSWGYADNMLRLKSKQSEPPINFIQCSQLHQVTSCAWVPDGCQLFTGSKCGVITAYSNRFTSTTPSEMEVESQVHLYGHTGEVTSLFVCKPYSILISVSQDGTCILWDLNRLCYVQSLTGHKSPVTAVSASETTGDIATVCDSVGGGSDLRLWTVNGDLIGHVHCREIICSVAFSNQPEGVSVNVIAGGLENGVVRLWSTWDLKPVREITFPKSSKPIISLTYSCDGHHLYTANSEGTVMAWCRRDQQRMKLPMFYSFLSSYAAG</sequence>
<proteinExistence type="predicted"/>
<name>A0AA47NYK3_MERPO</name>
<feature type="region of interest" description="Disordered" evidence="4">
    <location>
        <begin position="1089"/>
        <end position="1136"/>
    </location>
</feature>
<feature type="region of interest" description="Disordered" evidence="4">
    <location>
        <begin position="2616"/>
        <end position="2640"/>
    </location>
</feature>
<dbReference type="PROSITE" id="PS50294">
    <property type="entry name" value="WD_REPEATS_REGION"/>
    <property type="match status" value="1"/>
</dbReference>
<dbReference type="PANTHER" id="PTHR13743">
    <property type="entry name" value="BEIGE/BEACH-RELATED"/>
    <property type="match status" value="1"/>
</dbReference>
<dbReference type="EMBL" id="JAOPHQ010004037">
    <property type="protein sequence ID" value="KAK0140662.1"/>
    <property type="molecule type" value="Genomic_DNA"/>
</dbReference>
<dbReference type="FunFam" id="1.10.1540.10:FF:000001">
    <property type="entry name" value="neurobeachin isoform X1"/>
    <property type="match status" value="1"/>
</dbReference>